<dbReference type="EMBL" id="JADXDR010000014">
    <property type="protein sequence ID" value="KAI7845667.1"/>
    <property type="molecule type" value="Genomic_DNA"/>
</dbReference>
<keyword evidence="1" id="KW-0732">Signal</keyword>
<feature type="domain" description="PsbP C-terminal" evidence="2">
    <location>
        <begin position="92"/>
        <end position="199"/>
    </location>
</feature>
<dbReference type="SUPFAM" id="SSF55724">
    <property type="entry name" value="Mog1p/PsbP-like"/>
    <property type="match status" value="1"/>
</dbReference>
<dbReference type="GO" id="GO:0019898">
    <property type="term" value="C:extrinsic component of membrane"/>
    <property type="evidence" value="ECO:0007669"/>
    <property type="project" value="InterPro"/>
</dbReference>
<feature type="chain" id="PRO_5042180456" description="PsbP C-terminal domain-containing protein" evidence="1">
    <location>
        <begin position="21"/>
        <end position="199"/>
    </location>
</feature>
<evidence type="ECO:0000256" key="1">
    <source>
        <dbReference type="SAM" id="SignalP"/>
    </source>
</evidence>
<dbReference type="Proteomes" id="UP001205105">
    <property type="component" value="Unassembled WGS sequence"/>
</dbReference>
<name>A0AAD5DXY9_9CHLO</name>
<dbReference type="GO" id="GO:0009654">
    <property type="term" value="C:photosystem II oxygen evolving complex"/>
    <property type="evidence" value="ECO:0007669"/>
    <property type="project" value="InterPro"/>
</dbReference>
<proteinExistence type="predicted"/>
<sequence>MLAALVAAGAALAAPQPALAAATAVVPVSDYLPEAPGLPGFRFYMPDARKTPGIRSGVVPPEYSFAMACCAKSGYEFKYEGKEGSAQLVVTVLQKLGAKPGAKVAALGTPDQVVLRVGNFITGTYLEEDDVVSAEASQLNGNDVYVYEVATPYAAVPGHHLAAFTTKGDLSYLFVVSTSEKQWGASQATLRKVLGSFKV</sequence>
<gene>
    <name evidence="3" type="ORF">COHA_000781</name>
</gene>
<dbReference type="GO" id="GO:0015979">
    <property type="term" value="P:photosynthesis"/>
    <property type="evidence" value="ECO:0007669"/>
    <property type="project" value="InterPro"/>
</dbReference>
<comment type="caution">
    <text evidence="3">The sequence shown here is derived from an EMBL/GenBank/DDBJ whole genome shotgun (WGS) entry which is preliminary data.</text>
</comment>
<protein>
    <recommendedName>
        <fullName evidence="2">PsbP C-terminal domain-containing protein</fullName>
    </recommendedName>
</protein>
<dbReference type="InterPro" id="IPR016123">
    <property type="entry name" value="Mog1/PsbP_a/b/a-sand"/>
</dbReference>
<reference evidence="3" key="1">
    <citation type="submission" date="2020-11" db="EMBL/GenBank/DDBJ databases">
        <title>Chlorella ohadii genome sequencing and assembly.</title>
        <authorList>
            <person name="Murik O."/>
            <person name="Treves H."/>
            <person name="Kedem I."/>
            <person name="Shotland Y."/>
            <person name="Kaplan A."/>
        </authorList>
    </citation>
    <scope>NUCLEOTIDE SEQUENCE</scope>
    <source>
        <strain evidence="3">1</strain>
    </source>
</reference>
<keyword evidence="4" id="KW-1185">Reference proteome</keyword>
<dbReference type="Gene3D" id="3.40.1000.10">
    <property type="entry name" value="Mog1/PsbP, alpha/beta/alpha sandwich"/>
    <property type="match status" value="1"/>
</dbReference>
<evidence type="ECO:0000313" key="3">
    <source>
        <dbReference type="EMBL" id="KAI7845667.1"/>
    </source>
</evidence>
<evidence type="ECO:0000259" key="2">
    <source>
        <dbReference type="Pfam" id="PF01789"/>
    </source>
</evidence>
<dbReference type="Pfam" id="PF01789">
    <property type="entry name" value="PsbP"/>
    <property type="match status" value="1"/>
</dbReference>
<feature type="signal peptide" evidence="1">
    <location>
        <begin position="1"/>
        <end position="20"/>
    </location>
</feature>
<evidence type="ECO:0000313" key="4">
    <source>
        <dbReference type="Proteomes" id="UP001205105"/>
    </source>
</evidence>
<organism evidence="3 4">
    <name type="scientific">Chlorella ohadii</name>
    <dbReference type="NCBI Taxonomy" id="2649997"/>
    <lineage>
        <taxon>Eukaryota</taxon>
        <taxon>Viridiplantae</taxon>
        <taxon>Chlorophyta</taxon>
        <taxon>core chlorophytes</taxon>
        <taxon>Trebouxiophyceae</taxon>
        <taxon>Chlorellales</taxon>
        <taxon>Chlorellaceae</taxon>
        <taxon>Chlorella clade</taxon>
        <taxon>Chlorella</taxon>
    </lineage>
</organism>
<dbReference type="InterPro" id="IPR002683">
    <property type="entry name" value="PsbP_C"/>
</dbReference>
<dbReference type="AlphaFoldDB" id="A0AAD5DXY9"/>
<accession>A0AAD5DXY9</accession>
<dbReference type="GO" id="GO:0005509">
    <property type="term" value="F:calcium ion binding"/>
    <property type="evidence" value="ECO:0007669"/>
    <property type="project" value="InterPro"/>
</dbReference>